<keyword evidence="3" id="KW-1185">Reference proteome</keyword>
<dbReference type="CDD" id="cd00143">
    <property type="entry name" value="PP2Cc"/>
    <property type="match status" value="1"/>
</dbReference>
<name>A0ABQ4DHV3_9CELL</name>
<dbReference type="Pfam" id="PF13672">
    <property type="entry name" value="PP2C_2"/>
    <property type="match status" value="1"/>
</dbReference>
<dbReference type="EMBL" id="BONP01000003">
    <property type="protein sequence ID" value="GIG38929.1"/>
    <property type="molecule type" value="Genomic_DNA"/>
</dbReference>
<evidence type="ECO:0000313" key="2">
    <source>
        <dbReference type="EMBL" id="GIG38929.1"/>
    </source>
</evidence>
<sequence>MMVAGVRLRSAVATDQAARETNEDTAWASDGLFVVADGMGGHEAGEVASRLAVDVVSELAGTSPTLDDVTRVVREAHRRVRGLPVEGERRPGTTLTGVVVTEHAGEACWLVLNVGDSRTYRMVGGMLEQLTRDHSEVAELVEQGLVPVEDAARHPRRHVVTRVLGGGASRVDPDLRMFPVSRGDRMVVCSDGLTDTLPDARVQAVLRAERHPRAAAERLVREALAAGAQDNVTVVVVDAVAVTREPGASGGADVAR</sequence>
<reference evidence="2 3" key="1">
    <citation type="submission" date="2021-01" db="EMBL/GenBank/DDBJ databases">
        <title>Whole genome shotgun sequence of Cellulomonas phragmiteti NBRC 110785.</title>
        <authorList>
            <person name="Komaki H."/>
            <person name="Tamura T."/>
        </authorList>
    </citation>
    <scope>NUCLEOTIDE SEQUENCE [LARGE SCALE GENOMIC DNA]</scope>
    <source>
        <strain evidence="2 3">NBRC 110785</strain>
    </source>
</reference>
<dbReference type="Proteomes" id="UP000614741">
    <property type="component" value="Unassembled WGS sequence"/>
</dbReference>
<dbReference type="SUPFAM" id="SSF81606">
    <property type="entry name" value="PP2C-like"/>
    <property type="match status" value="1"/>
</dbReference>
<dbReference type="SMART" id="SM00332">
    <property type="entry name" value="PP2Cc"/>
    <property type="match status" value="1"/>
</dbReference>
<organism evidence="2 3">
    <name type="scientific">Cellulomonas phragmiteti</name>
    <dbReference type="NCBI Taxonomy" id="478780"/>
    <lineage>
        <taxon>Bacteria</taxon>
        <taxon>Bacillati</taxon>
        <taxon>Actinomycetota</taxon>
        <taxon>Actinomycetes</taxon>
        <taxon>Micrococcales</taxon>
        <taxon>Cellulomonadaceae</taxon>
        <taxon>Cellulomonas</taxon>
    </lineage>
</organism>
<evidence type="ECO:0000259" key="1">
    <source>
        <dbReference type="PROSITE" id="PS51746"/>
    </source>
</evidence>
<protein>
    <submittedName>
        <fullName evidence="2">Serine/threonine protein phosphatase</fullName>
    </submittedName>
</protein>
<dbReference type="SMART" id="SM00331">
    <property type="entry name" value="PP2C_SIG"/>
    <property type="match status" value="1"/>
</dbReference>
<dbReference type="Gene3D" id="3.60.40.10">
    <property type="entry name" value="PPM-type phosphatase domain"/>
    <property type="match status" value="1"/>
</dbReference>
<comment type="caution">
    <text evidence="2">The sequence shown here is derived from an EMBL/GenBank/DDBJ whole genome shotgun (WGS) entry which is preliminary data.</text>
</comment>
<proteinExistence type="predicted"/>
<evidence type="ECO:0000313" key="3">
    <source>
        <dbReference type="Proteomes" id="UP000614741"/>
    </source>
</evidence>
<gene>
    <name evidence="2" type="ORF">Cph01nite_06910</name>
</gene>
<dbReference type="PROSITE" id="PS51746">
    <property type="entry name" value="PPM_2"/>
    <property type="match status" value="1"/>
</dbReference>
<dbReference type="InterPro" id="IPR015655">
    <property type="entry name" value="PP2C"/>
</dbReference>
<accession>A0ABQ4DHV3</accession>
<dbReference type="InterPro" id="IPR036457">
    <property type="entry name" value="PPM-type-like_dom_sf"/>
</dbReference>
<feature type="domain" description="PPM-type phosphatase" evidence="1">
    <location>
        <begin position="9"/>
        <end position="239"/>
    </location>
</feature>
<dbReference type="PANTHER" id="PTHR47992">
    <property type="entry name" value="PROTEIN PHOSPHATASE"/>
    <property type="match status" value="1"/>
</dbReference>
<dbReference type="InterPro" id="IPR001932">
    <property type="entry name" value="PPM-type_phosphatase-like_dom"/>
</dbReference>